<reference evidence="2" key="1">
    <citation type="submission" date="2022-07" db="EMBL/GenBank/DDBJ databases">
        <title>Parvularcula maris sp. nov., an algicidal bacterium isolated from seawater.</title>
        <authorList>
            <person name="Li F."/>
        </authorList>
    </citation>
    <scope>NUCLEOTIDE SEQUENCE</scope>
    <source>
        <strain evidence="2">BGMRC 0090</strain>
    </source>
</reference>
<keyword evidence="1" id="KW-0812">Transmembrane</keyword>
<keyword evidence="3" id="KW-1185">Reference proteome</keyword>
<evidence type="ECO:0000313" key="3">
    <source>
        <dbReference type="Proteomes" id="UP001142610"/>
    </source>
</evidence>
<comment type="caution">
    <text evidence="2">The sequence shown here is derived from an EMBL/GenBank/DDBJ whole genome shotgun (WGS) entry which is preliminary data.</text>
</comment>
<feature type="transmembrane region" description="Helical" evidence="1">
    <location>
        <begin position="7"/>
        <end position="26"/>
    </location>
</feature>
<dbReference type="AlphaFoldDB" id="A0A9X2L8B5"/>
<evidence type="ECO:0000313" key="2">
    <source>
        <dbReference type="EMBL" id="MCQ8184887.1"/>
    </source>
</evidence>
<gene>
    <name evidence="2" type="ORF">NOG11_05735</name>
</gene>
<feature type="transmembrane region" description="Helical" evidence="1">
    <location>
        <begin position="60"/>
        <end position="79"/>
    </location>
</feature>
<organism evidence="2 3">
    <name type="scientific">Parvularcula maris</name>
    <dbReference type="NCBI Taxonomy" id="2965077"/>
    <lineage>
        <taxon>Bacteria</taxon>
        <taxon>Pseudomonadati</taxon>
        <taxon>Pseudomonadota</taxon>
        <taxon>Alphaproteobacteria</taxon>
        <taxon>Parvularculales</taxon>
        <taxon>Parvularculaceae</taxon>
        <taxon>Parvularcula</taxon>
    </lineage>
</organism>
<protein>
    <submittedName>
        <fullName evidence="2">Uncharacterized protein</fullName>
    </submittedName>
</protein>
<keyword evidence="1" id="KW-1133">Transmembrane helix</keyword>
<keyword evidence="1" id="KW-0472">Membrane</keyword>
<sequence>METQLTTVLIAAAVVIAGTFVLKKLLGSFVKLVGLMGVAFIGRREGLGAVGFDWVEGQDLTVIAASAFFGLVVGFILNAFMFKEDGFGRHFFVPLIAVAFTYVAALVMQL</sequence>
<feature type="transmembrane region" description="Helical" evidence="1">
    <location>
        <begin position="91"/>
        <end position="108"/>
    </location>
</feature>
<evidence type="ECO:0000256" key="1">
    <source>
        <dbReference type="SAM" id="Phobius"/>
    </source>
</evidence>
<accession>A0A9X2L8B5</accession>
<dbReference type="RefSeq" id="WP_256618750.1">
    <property type="nucleotide sequence ID" value="NZ_JANIBC010000003.1"/>
</dbReference>
<name>A0A9X2L8B5_9PROT</name>
<proteinExistence type="predicted"/>
<dbReference type="EMBL" id="JANIBC010000003">
    <property type="protein sequence ID" value="MCQ8184887.1"/>
    <property type="molecule type" value="Genomic_DNA"/>
</dbReference>
<dbReference type="Proteomes" id="UP001142610">
    <property type="component" value="Unassembled WGS sequence"/>
</dbReference>